<name>A0AC59HC80_9CAUD</name>
<organism evidence="1 2">
    <name type="scientific">Pelagibacter phage HTVC119P</name>
    <dbReference type="NCBI Taxonomy" id="2283020"/>
    <lineage>
        <taxon>Viruses</taxon>
        <taxon>Duplodnaviria</taxon>
        <taxon>Heunggongvirae</taxon>
        <taxon>Uroviricota</taxon>
        <taxon>Caudoviricetes</taxon>
        <taxon>Autographivirales</taxon>
        <taxon>Votkovvirus</taxon>
    </lineage>
</organism>
<accession>A0AC59HC80</accession>
<sequence>MNYILDLECDNLLHKVTKIHCIVIKDINTDEVFTDLNVCIEKIKDAKMLIGHNIIAFDIPVIEKILKFKPKAELFDTLVATRLIFAHIKEIDFKLMHNGFPKNLIGSQSLKAWGHRLKEHKGEKPQSWETFTPEMLIYCEQDVHVTHKLYNKILSKEYSDEALNLEHEVQLLCTQMMANGIGFDTNAAKKLYSTLSDEREKLGLELQKYFPPWIEETQFIPKRDNKKMGYKAGVAFIKKKEIQFNPNSRDHIAFRLKENRNWKPKEFTPDGRAKVDDEILKELEWPEAKVLSRYFMIQKRIAQIAEGNNAWLKLERNNRVYGSININGAITGRATHSNPNLAQVPAVILEYGPECRSLFCASEGHVLVGADMSQIELRILGHYISAYDGGEYADDVINGDIHTRTLQALGLKQEERWLAKRFMYTFLYGGGGKKLGEVMGTTTEEGFKLKDKFLKKIPALKQLVTKVQEVSANGDIGALDGRRVFCRSQHSALNSLLQSGAAIASKYWIAECKSFLNEDCKLVAWIHDELILEVKKGKEDFIKQEVIKAIERAGVKSKLRVPLTGDSNIGHTWKAIH</sequence>
<evidence type="ECO:0000313" key="2">
    <source>
        <dbReference type="Proteomes" id="UP000317351"/>
    </source>
</evidence>
<dbReference type="EMBL" id="MH598806">
    <property type="protein sequence ID" value="AXH71368.1"/>
    <property type="molecule type" value="Genomic_DNA"/>
</dbReference>
<protein>
    <submittedName>
        <fullName evidence="1">DNA polymerase</fullName>
    </submittedName>
</protein>
<proteinExistence type="predicted"/>
<dbReference type="Proteomes" id="UP000317351">
    <property type="component" value="Segment"/>
</dbReference>
<evidence type="ECO:0000313" key="1">
    <source>
        <dbReference type="EMBL" id="AXH71368.1"/>
    </source>
</evidence>
<gene>
    <name evidence="1" type="ORF">P119_gp19</name>
</gene>
<reference evidence="1 2" key="1">
    <citation type="journal article" date="2019" name="Environ. Microbiol.">
        <title>Pelagiphages in the Podoviridae family integrate into host genomes.</title>
        <authorList>
            <person name="Zhao Y."/>
            <person name="Qin F."/>
            <person name="Zhang R."/>
            <person name="Giovannoni S.J."/>
            <person name="Zhang Z."/>
            <person name="Sun J."/>
            <person name="Du S."/>
            <person name="Rensing C."/>
        </authorList>
    </citation>
    <scope>NUCLEOTIDE SEQUENCE [LARGE SCALE GENOMIC DNA]</scope>
</reference>